<dbReference type="OMA" id="EPADWGL"/>
<reference evidence="3" key="1">
    <citation type="submission" date="2014-09" db="EMBL/GenBank/DDBJ databases">
        <authorList>
            <person name="Sharma Rahul"/>
            <person name="Thines Marco"/>
        </authorList>
    </citation>
    <scope>NUCLEOTIDE SEQUENCE [LARGE SCALE GENOMIC DNA]</scope>
</reference>
<feature type="compositionally biased region" description="Basic residues" evidence="1">
    <location>
        <begin position="407"/>
        <end position="419"/>
    </location>
</feature>
<evidence type="ECO:0000313" key="2">
    <source>
        <dbReference type="EMBL" id="CEG35674.1"/>
    </source>
</evidence>
<feature type="region of interest" description="Disordered" evidence="1">
    <location>
        <begin position="603"/>
        <end position="643"/>
    </location>
</feature>
<feature type="compositionally biased region" description="Basic and acidic residues" evidence="1">
    <location>
        <begin position="206"/>
        <end position="221"/>
    </location>
</feature>
<feature type="region of interest" description="Disordered" evidence="1">
    <location>
        <begin position="537"/>
        <end position="562"/>
    </location>
</feature>
<dbReference type="AlphaFoldDB" id="A0A0P1A6G7"/>
<feature type="region of interest" description="Disordered" evidence="1">
    <location>
        <begin position="491"/>
        <end position="521"/>
    </location>
</feature>
<keyword evidence="3" id="KW-1185">Reference proteome</keyword>
<evidence type="ECO:0000313" key="3">
    <source>
        <dbReference type="Proteomes" id="UP000054928"/>
    </source>
</evidence>
<proteinExistence type="predicted"/>
<feature type="compositionally biased region" description="Basic and acidic residues" evidence="1">
    <location>
        <begin position="537"/>
        <end position="549"/>
    </location>
</feature>
<evidence type="ECO:0000256" key="1">
    <source>
        <dbReference type="SAM" id="MobiDB-lite"/>
    </source>
</evidence>
<name>A0A0P1A6G7_PLAHL</name>
<accession>A0A0P1A6G7</accession>
<dbReference type="GeneID" id="36407053"/>
<sequence>MEEPENMRKLRGSRRQRRHNLSTNNLQDEGDLQSASCMEGMLKKRLAKMPVMRDRYCVATWEMDVRGRKCVILRSFKSRKAYDVHPEKPSSIYEIKCISDWDGKTGFHRYQHAFAIETRDQKLFQCVAPSAVDKNKWVELMKNQSTLQSRRGKRVVNNGNLVTLQRSQSVVSSSYSGKPRTYSNGSVGKTRCESTADADLSTDSEDQAKLSSHDRLFRTTSRESITSSELHHGDKSEPADWGLYGETDDEIKSKYEVMNDVKPVLLENELLNAHGDTRTLASDDFLFEEAGASRFGAVVVKEATESDDDDDAEFIDEKFAAREAQKENEKKMKRRAQKLESNRDLYAEMAAARLASMRKDARHSKKSHISNRLSVVSDDSDVNEYDEDQSMVVEGEEIVHVEDISRRHSSHTVKSRRKSIASSSENSDSADGRDVGIVVLEEGEVEVKSVDDLHATESEIDELRLQRKKIRAERLAELARAHREKQRLREVVKTREEQEKRSKKERRDFKEKLQREKAKQRQAEAELKKLLEINQAEEDRRERERQDRKNSKKSKKKEKYFSLAERIHKKEERDAQRLDESAVVAGVETEVSHALVVVEKPAEPKPANKLPSASKVTLQQLSPSVQTEASPELHSAPAPAFLPAATPASTSTSNLATQGAGQAIPMYHVVPPPFVPTYPAGLQSMPAYGLAATFGAYPPFYTAPYSYGGPVGLQSLFPNMGFMAGHSAMKSYGKPAGPQAAQASQDSAKPIVGPQLPTPEERAAAGVNAHSVPTKLINLPELPDVIEF</sequence>
<dbReference type="EMBL" id="CCYD01000055">
    <property type="protein sequence ID" value="CEG35674.1"/>
    <property type="molecule type" value="Genomic_DNA"/>
</dbReference>
<feature type="compositionally biased region" description="Low complexity" evidence="1">
    <location>
        <begin position="420"/>
        <end position="434"/>
    </location>
</feature>
<dbReference type="OrthoDB" id="168130at2759"/>
<feature type="compositionally biased region" description="Basic residues" evidence="1">
    <location>
        <begin position="9"/>
        <end position="20"/>
    </location>
</feature>
<feature type="compositionally biased region" description="Basic and acidic residues" evidence="1">
    <location>
        <begin position="229"/>
        <end position="238"/>
    </location>
</feature>
<organism evidence="2 3">
    <name type="scientific">Plasmopara halstedii</name>
    <name type="common">Downy mildew of sunflower</name>
    <dbReference type="NCBI Taxonomy" id="4781"/>
    <lineage>
        <taxon>Eukaryota</taxon>
        <taxon>Sar</taxon>
        <taxon>Stramenopiles</taxon>
        <taxon>Oomycota</taxon>
        <taxon>Peronosporomycetes</taxon>
        <taxon>Peronosporales</taxon>
        <taxon>Peronosporaceae</taxon>
        <taxon>Plasmopara</taxon>
    </lineage>
</organism>
<feature type="region of interest" description="Disordered" evidence="1">
    <location>
        <begin position="172"/>
        <end position="245"/>
    </location>
</feature>
<feature type="region of interest" description="Disordered" evidence="1">
    <location>
        <begin position="402"/>
        <end position="434"/>
    </location>
</feature>
<feature type="region of interest" description="Disordered" evidence="1">
    <location>
        <begin position="1"/>
        <end position="29"/>
    </location>
</feature>
<protein>
    <submittedName>
        <fullName evidence="2">Pleckstrin homology-like domain</fullName>
    </submittedName>
</protein>
<dbReference type="RefSeq" id="XP_024572043.1">
    <property type="nucleotide sequence ID" value="XM_024726804.1"/>
</dbReference>
<dbReference type="SUPFAM" id="SSF50729">
    <property type="entry name" value="PH domain-like"/>
    <property type="match status" value="1"/>
</dbReference>
<dbReference type="Proteomes" id="UP000054928">
    <property type="component" value="Unassembled WGS sequence"/>
</dbReference>
<dbReference type="InterPro" id="IPR011993">
    <property type="entry name" value="PH-like_dom_sf"/>
</dbReference>
<dbReference type="STRING" id="4781.A0A0P1A6G7"/>
<feature type="region of interest" description="Disordered" evidence="1">
    <location>
        <begin position="733"/>
        <end position="757"/>
    </location>
</feature>
<feature type="compositionally biased region" description="Polar residues" evidence="1">
    <location>
        <begin position="614"/>
        <end position="629"/>
    </location>
</feature>
<dbReference type="Gene3D" id="2.30.29.30">
    <property type="entry name" value="Pleckstrin-homology domain (PH domain)/Phosphotyrosine-binding domain (PTB)"/>
    <property type="match status" value="1"/>
</dbReference>